<organism evidence="1 2">
    <name type="scientific">candidate division WWE3 bacterium GW2011_GWB1_41_6</name>
    <dbReference type="NCBI Taxonomy" id="1619112"/>
    <lineage>
        <taxon>Bacteria</taxon>
        <taxon>Katanobacteria</taxon>
    </lineage>
</organism>
<evidence type="ECO:0000313" key="1">
    <source>
        <dbReference type="EMBL" id="KKS16567.1"/>
    </source>
</evidence>
<protein>
    <submittedName>
        <fullName evidence="1">Uncharacterized protein</fullName>
    </submittedName>
</protein>
<evidence type="ECO:0000313" key="2">
    <source>
        <dbReference type="Proteomes" id="UP000034163"/>
    </source>
</evidence>
<dbReference type="AlphaFoldDB" id="A0A0G0WWP2"/>
<proteinExistence type="predicted"/>
<gene>
    <name evidence="1" type="ORF">UU72_C0018G0005</name>
</gene>
<dbReference type="Proteomes" id="UP000034163">
    <property type="component" value="Unassembled WGS sequence"/>
</dbReference>
<comment type="caution">
    <text evidence="1">The sequence shown here is derived from an EMBL/GenBank/DDBJ whole genome shotgun (WGS) entry which is preliminary data.</text>
</comment>
<name>A0A0G0WWP2_UNCKA</name>
<accession>A0A0G0WWP2</accession>
<sequence length="144" mass="16028">MDILIVAPDETRAMDIALIVGINESDEHNAHLWVWHQWKYCLPVGVKPSSQRNPRTPMGVAIDLGVHAVILDLGKKRGHDLSARAIGFKFITIVKQLGVKLLVLNPADKDTVMKVGEVTTYENLYSSLFNTNEEKEPVNNPETA</sequence>
<reference evidence="1 2" key="1">
    <citation type="journal article" date="2015" name="Nature">
        <title>rRNA introns, odd ribosomes, and small enigmatic genomes across a large radiation of phyla.</title>
        <authorList>
            <person name="Brown C.T."/>
            <person name="Hug L.A."/>
            <person name="Thomas B.C."/>
            <person name="Sharon I."/>
            <person name="Castelle C.J."/>
            <person name="Singh A."/>
            <person name="Wilkins M.J."/>
            <person name="Williams K.H."/>
            <person name="Banfield J.F."/>
        </authorList>
    </citation>
    <scope>NUCLEOTIDE SEQUENCE [LARGE SCALE GENOMIC DNA]</scope>
</reference>
<dbReference type="EMBL" id="LCBS01000018">
    <property type="protein sequence ID" value="KKS16567.1"/>
    <property type="molecule type" value="Genomic_DNA"/>
</dbReference>